<dbReference type="RefSeq" id="WP_077243256.1">
    <property type="nucleotide sequence ID" value="NZ_FXTS01000004.1"/>
</dbReference>
<reference evidence="2" key="1">
    <citation type="submission" date="2017-02" db="EMBL/GenBank/DDBJ databases">
        <title>Draft Genome Sequence of the Salt Water Bacterium Oceanospirillum linum ATCC 11336.</title>
        <authorList>
            <person name="Trachtenberg A.M."/>
            <person name="Carney J.G."/>
            <person name="Linnane J.D."/>
            <person name="Rheaume B.A."/>
            <person name="Pitts N.L."/>
            <person name="Mykles D.L."/>
            <person name="Maclea K.S."/>
        </authorList>
    </citation>
    <scope>NUCLEOTIDE SEQUENCE [LARGE SCALE GENOMIC DNA]</scope>
    <source>
        <strain evidence="2">ATCC 11336</strain>
    </source>
</reference>
<organism evidence="2 3">
    <name type="scientific">Oceanospirillum linum</name>
    <dbReference type="NCBI Taxonomy" id="966"/>
    <lineage>
        <taxon>Bacteria</taxon>
        <taxon>Pseudomonadati</taxon>
        <taxon>Pseudomonadota</taxon>
        <taxon>Gammaproteobacteria</taxon>
        <taxon>Oceanospirillales</taxon>
        <taxon>Oceanospirillaceae</taxon>
        <taxon>Oceanospirillum</taxon>
    </lineage>
</organism>
<evidence type="ECO:0008006" key="4">
    <source>
        <dbReference type="Google" id="ProtNLM"/>
    </source>
</evidence>
<feature type="chain" id="PRO_5010589645" description="Signal peptidase" evidence="1">
    <location>
        <begin position="29"/>
        <end position="84"/>
    </location>
</feature>
<dbReference type="EMBL" id="MTSD02000001">
    <property type="protein sequence ID" value="OOV88805.1"/>
    <property type="molecule type" value="Genomic_DNA"/>
</dbReference>
<dbReference type="Pfam" id="PF10048">
    <property type="entry name" value="DUF2282"/>
    <property type="match status" value="1"/>
</dbReference>
<comment type="caution">
    <text evidence="2">The sequence shown here is derived from an EMBL/GenBank/DDBJ whole genome shotgun (WGS) entry which is preliminary data.</text>
</comment>
<proteinExistence type="predicted"/>
<gene>
    <name evidence="2" type="ORF">BTA35_0204845</name>
</gene>
<dbReference type="InterPro" id="IPR018740">
    <property type="entry name" value="DUF2282_membr"/>
</dbReference>
<dbReference type="AlphaFoldDB" id="A0A1T1HG60"/>
<keyword evidence="1" id="KW-0732">Signal</keyword>
<dbReference type="Proteomes" id="UP000190064">
    <property type="component" value="Unassembled WGS sequence"/>
</dbReference>
<dbReference type="STRING" id="966.BTA35_0204845"/>
<evidence type="ECO:0000313" key="3">
    <source>
        <dbReference type="Proteomes" id="UP000190064"/>
    </source>
</evidence>
<evidence type="ECO:0000313" key="2">
    <source>
        <dbReference type="EMBL" id="OOV88805.1"/>
    </source>
</evidence>
<keyword evidence="3" id="KW-1185">Reference proteome</keyword>
<protein>
    <recommendedName>
        <fullName evidence="4">Signal peptidase</fullName>
    </recommendedName>
</protein>
<accession>A0A1T1HG60</accession>
<name>A0A1T1HG60_OCELI</name>
<feature type="signal peptide" evidence="1">
    <location>
        <begin position="1"/>
        <end position="28"/>
    </location>
</feature>
<evidence type="ECO:0000256" key="1">
    <source>
        <dbReference type="SAM" id="SignalP"/>
    </source>
</evidence>
<sequence length="84" mass="8335">MTKSKLAMASVMSGIIALSAVTATPAMAAGKEKCYGVAKAGHNDCATKNSSCAGTSKTDFQGDAFIAVPKGMCSKLAGGSLTSK</sequence>